<reference evidence="5" key="1">
    <citation type="submission" date="2021-01" db="EMBL/GenBank/DDBJ databases">
        <authorList>
            <person name="Zahm M."/>
            <person name="Roques C."/>
            <person name="Cabau C."/>
            <person name="Klopp C."/>
            <person name="Donnadieu C."/>
            <person name="Jouanno E."/>
            <person name="Lampietro C."/>
            <person name="Louis A."/>
            <person name="Herpin A."/>
            <person name="Echchiki A."/>
            <person name="Berthelot C."/>
            <person name="Parey E."/>
            <person name="Roest-Crollius H."/>
            <person name="Braasch I."/>
            <person name="Postlethwait J."/>
            <person name="Bobe J."/>
            <person name="Montfort J."/>
            <person name="Bouchez O."/>
            <person name="Begum T."/>
            <person name="Mejri S."/>
            <person name="Adams A."/>
            <person name="Chen W.-J."/>
            <person name="Guiguen Y."/>
        </authorList>
    </citation>
    <scope>NUCLEOTIDE SEQUENCE</scope>
    <source>
        <strain evidence="5">YG-15Mar2019-1</strain>
        <tissue evidence="5">Brain</tissue>
    </source>
</reference>
<sequence length="152" mass="16928">MGAAGVSSSWAMAALLLSCMLVEGSSAEPQLCFPPARPSLNNIDAICVHGADRRANHPHSLPTTGFSYLQRQADAINQMESLYSACCQSYSTQDRALTLSCAEKVWEDVLRIYCVEEFSIKTLQYHCCRENWKAKWNCFNKEAPNPSYLPTV</sequence>
<dbReference type="SUPFAM" id="SSF48552">
    <property type="entry name" value="Serum albumin-like"/>
    <property type="match status" value="1"/>
</dbReference>
<evidence type="ECO:0000256" key="4">
    <source>
        <dbReference type="SAM" id="SignalP"/>
    </source>
</evidence>
<organism evidence="5 6">
    <name type="scientific">Megalops atlanticus</name>
    <name type="common">Tarpon</name>
    <name type="synonym">Clupea gigantea</name>
    <dbReference type="NCBI Taxonomy" id="7932"/>
    <lineage>
        <taxon>Eukaryota</taxon>
        <taxon>Metazoa</taxon>
        <taxon>Chordata</taxon>
        <taxon>Craniata</taxon>
        <taxon>Vertebrata</taxon>
        <taxon>Euteleostomi</taxon>
        <taxon>Actinopterygii</taxon>
        <taxon>Neopterygii</taxon>
        <taxon>Teleostei</taxon>
        <taxon>Elopiformes</taxon>
        <taxon>Megalopidae</taxon>
        <taxon>Megalops</taxon>
    </lineage>
</organism>
<dbReference type="PANTHER" id="PTHR16776">
    <property type="entry name" value="EXTRACELLULAR MATRIX PROTEIN 1"/>
    <property type="match status" value="1"/>
</dbReference>
<feature type="signal peptide" evidence="4">
    <location>
        <begin position="1"/>
        <end position="27"/>
    </location>
</feature>
<dbReference type="GO" id="GO:0005615">
    <property type="term" value="C:extracellular space"/>
    <property type="evidence" value="ECO:0007669"/>
    <property type="project" value="InterPro"/>
</dbReference>
<name>A0A9D3PH50_MEGAT</name>
<dbReference type="Pfam" id="PF05782">
    <property type="entry name" value="ECM1"/>
    <property type="match status" value="1"/>
</dbReference>
<keyword evidence="6" id="KW-1185">Reference proteome</keyword>
<keyword evidence="3" id="KW-0677">Repeat</keyword>
<proteinExistence type="predicted"/>
<dbReference type="AlphaFoldDB" id="A0A9D3PH50"/>
<evidence type="ECO:0000256" key="2">
    <source>
        <dbReference type="ARBA" id="ARBA00022525"/>
    </source>
</evidence>
<comment type="subcellular location">
    <subcellularLocation>
        <location evidence="1">Secreted</location>
    </subcellularLocation>
</comment>
<feature type="chain" id="PRO_5039084041" description="Extracellular matrix protein 1" evidence="4">
    <location>
        <begin position="28"/>
        <end position="152"/>
    </location>
</feature>
<accession>A0A9D3PH50</accession>
<evidence type="ECO:0000313" key="6">
    <source>
        <dbReference type="Proteomes" id="UP001046870"/>
    </source>
</evidence>
<dbReference type="PANTHER" id="PTHR16776:SF3">
    <property type="entry name" value="EXTRACELLULAR MATRIX PROTEIN 1"/>
    <property type="match status" value="1"/>
</dbReference>
<dbReference type="OrthoDB" id="9889855at2759"/>
<dbReference type="EMBL" id="JAFDVH010000021">
    <property type="protein sequence ID" value="KAG7457888.1"/>
    <property type="molecule type" value="Genomic_DNA"/>
</dbReference>
<keyword evidence="4" id="KW-0732">Signal</keyword>
<dbReference type="InterPro" id="IPR008605">
    <property type="entry name" value="ECM1"/>
</dbReference>
<keyword evidence="2" id="KW-0964">Secreted</keyword>
<comment type="caution">
    <text evidence="5">The sequence shown here is derived from an EMBL/GenBank/DDBJ whole genome shotgun (WGS) entry which is preliminary data.</text>
</comment>
<gene>
    <name evidence="5" type="ORF">MATL_G00232070</name>
</gene>
<dbReference type="GO" id="GO:0030500">
    <property type="term" value="P:regulation of bone mineralization"/>
    <property type="evidence" value="ECO:0007669"/>
    <property type="project" value="TreeGrafter"/>
</dbReference>
<dbReference type="InterPro" id="IPR020858">
    <property type="entry name" value="Serum_albumin-like"/>
</dbReference>
<dbReference type="Proteomes" id="UP001046870">
    <property type="component" value="Chromosome 21"/>
</dbReference>
<evidence type="ECO:0008006" key="7">
    <source>
        <dbReference type="Google" id="ProtNLM"/>
    </source>
</evidence>
<dbReference type="GO" id="GO:0007165">
    <property type="term" value="P:signal transduction"/>
    <property type="evidence" value="ECO:0007669"/>
    <property type="project" value="InterPro"/>
</dbReference>
<evidence type="ECO:0000256" key="3">
    <source>
        <dbReference type="ARBA" id="ARBA00022737"/>
    </source>
</evidence>
<dbReference type="Gene3D" id="1.10.246.10">
    <property type="match status" value="1"/>
</dbReference>
<protein>
    <recommendedName>
        <fullName evidence="7">Extracellular matrix protein 1</fullName>
    </recommendedName>
</protein>
<evidence type="ECO:0000313" key="5">
    <source>
        <dbReference type="EMBL" id="KAG7457888.1"/>
    </source>
</evidence>
<evidence type="ECO:0000256" key="1">
    <source>
        <dbReference type="ARBA" id="ARBA00004613"/>
    </source>
</evidence>